<evidence type="ECO:0000313" key="4">
    <source>
        <dbReference type="Proteomes" id="UP001490330"/>
    </source>
</evidence>
<dbReference type="Proteomes" id="UP001490330">
    <property type="component" value="Unassembled WGS sequence"/>
</dbReference>
<dbReference type="Gene3D" id="3.40.630.30">
    <property type="match status" value="1"/>
</dbReference>
<dbReference type="GO" id="GO:0016746">
    <property type="term" value="F:acyltransferase activity"/>
    <property type="evidence" value="ECO:0007669"/>
    <property type="project" value="UniProtKB-KW"/>
</dbReference>
<protein>
    <submittedName>
        <fullName evidence="3">GNAT family N-acetyltransferase</fullName>
        <ecNumber evidence="3">2.3.1.-</ecNumber>
    </submittedName>
</protein>
<proteinExistence type="predicted"/>
<organism evidence="3 4">
    <name type="scientific">Streptomyces flaveolus</name>
    <dbReference type="NCBI Taxonomy" id="67297"/>
    <lineage>
        <taxon>Bacteria</taxon>
        <taxon>Bacillati</taxon>
        <taxon>Actinomycetota</taxon>
        <taxon>Actinomycetes</taxon>
        <taxon>Kitasatosporales</taxon>
        <taxon>Streptomycetaceae</taxon>
        <taxon>Streptomyces</taxon>
    </lineage>
</organism>
<dbReference type="PROSITE" id="PS51186">
    <property type="entry name" value="GNAT"/>
    <property type="match status" value="1"/>
</dbReference>
<dbReference type="SUPFAM" id="SSF55729">
    <property type="entry name" value="Acyl-CoA N-acyltransferases (Nat)"/>
    <property type="match status" value="1"/>
</dbReference>
<evidence type="ECO:0000259" key="2">
    <source>
        <dbReference type="PROSITE" id="PS51186"/>
    </source>
</evidence>
<accession>A0ABV1VJD0</accession>
<keyword evidence="3" id="KW-0808">Transferase</keyword>
<name>A0ABV1VJD0_9ACTN</name>
<dbReference type="EC" id="2.3.1.-" evidence="3"/>
<feature type="domain" description="N-acetyltransferase" evidence="2">
    <location>
        <begin position="100"/>
        <end position="253"/>
    </location>
</feature>
<dbReference type="CDD" id="cd04301">
    <property type="entry name" value="NAT_SF"/>
    <property type="match status" value="1"/>
</dbReference>
<sequence>MCPSLGISGGPQRFVFPSDRCRPSEREATPSSNGSPRPIRPAARAARSMTYDTRLPAARAKRDRFMSLKSTFPAVRVSRPVDRERRFRGHLVRTRFGGLTVTRLASQDDYAAVDAMHARSSLESRASRYRTGRQSLRPAEWSALTDPGRGLSWVTCPAGRPRTVIAVTHLLRTGGEPEGELALMVEDAWQNSGLGSALARYAVAHASALGLRSVGISTERSNERMLAICRLLGASVACADARGPVLEWVLSAA</sequence>
<dbReference type="InterPro" id="IPR000182">
    <property type="entry name" value="GNAT_dom"/>
</dbReference>
<keyword evidence="3" id="KW-0012">Acyltransferase</keyword>
<evidence type="ECO:0000256" key="1">
    <source>
        <dbReference type="SAM" id="MobiDB-lite"/>
    </source>
</evidence>
<dbReference type="Pfam" id="PF13302">
    <property type="entry name" value="Acetyltransf_3"/>
    <property type="match status" value="1"/>
</dbReference>
<dbReference type="EMBL" id="JBEPCV010000023">
    <property type="protein sequence ID" value="MER6906603.1"/>
    <property type="molecule type" value="Genomic_DNA"/>
</dbReference>
<keyword evidence="4" id="KW-1185">Reference proteome</keyword>
<comment type="caution">
    <text evidence="3">The sequence shown here is derived from an EMBL/GenBank/DDBJ whole genome shotgun (WGS) entry which is preliminary data.</text>
</comment>
<dbReference type="RefSeq" id="WP_350721483.1">
    <property type="nucleotide sequence ID" value="NZ_JBEPCO010000026.1"/>
</dbReference>
<reference evidence="3 4" key="1">
    <citation type="submission" date="2024-06" db="EMBL/GenBank/DDBJ databases">
        <title>The Natural Products Discovery Center: Release of the First 8490 Sequenced Strains for Exploring Actinobacteria Biosynthetic Diversity.</title>
        <authorList>
            <person name="Kalkreuter E."/>
            <person name="Kautsar S.A."/>
            <person name="Yang D."/>
            <person name="Bader C.D."/>
            <person name="Teijaro C.N."/>
            <person name="Fluegel L."/>
            <person name="Davis C.M."/>
            <person name="Simpson J.R."/>
            <person name="Lauterbach L."/>
            <person name="Steele A.D."/>
            <person name="Gui C."/>
            <person name="Meng S."/>
            <person name="Li G."/>
            <person name="Viehrig K."/>
            <person name="Ye F."/>
            <person name="Su P."/>
            <person name="Kiefer A.F."/>
            <person name="Nichols A."/>
            <person name="Cepeda A.J."/>
            <person name="Yan W."/>
            <person name="Fan B."/>
            <person name="Jiang Y."/>
            <person name="Adhikari A."/>
            <person name="Zheng C.-J."/>
            <person name="Schuster L."/>
            <person name="Cowan T.M."/>
            <person name="Smanski M.J."/>
            <person name="Chevrette M.G."/>
            <person name="De Carvalho L.P.S."/>
            <person name="Shen B."/>
        </authorList>
    </citation>
    <scope>NUCLEOTIDE SEQUENCE [LARGE SCALE GENOMIC DNA]</scope>
    <source>
        <strain evidence="3 4">NPDC000632</strain>
    </source>
</reference>
<gene>
    <name evidence="3" type="ORF">ABT322_23255</name>
</gene>
<evidence type="ECO:0000313" key="3">
    <source>
        <dbReference type="EMBL" id="MER6906603.1"/>
    </source>
</evidence>
<feature type="region of interest" description="Disordered" evidence="1">
    <location>
        <begin position="1"/>
        <end position="49"/>
    </location>
</feature>
<dbReference type="InterPro" id="IPR016181">
    <property type="entry name" value="Acyl_CoA_acyltransferase"/>
</dbReference>
<feature type="compositionally biased region" description="Low complexity" evidence="1">
    <location>
        <begin position="36"/>
        <end position="47"/>
    </location>
</feature>
<feature type="compositionally biased region" description="Basic and acidic residues" evidence="1">
    <location>
        <begin position="19"/>
        <end position="28"/>
    </location>
</feature>